<keyword evidence="4" id="KW-0808">Transferase</keyword>
<dbReference type="PROSITE" id="PS52029">
    <property type="entry name" value="LD_TPASE"/>
    <property type="match status" value="1"/>
</dbReference>
<keyword evidence="5" id="KW-0378">Hydrolase</keyword>
<evidence type="ECO:0000256" key="7">
    <source>
        <dbReference type="ARBA" id="ARBA00022984"/>
    </source>
</evidence>
<evidence type="ECO:0000256" key="5">
    <source>
        <dbReference type="ARBA" id="ARBA00022801"/>
    </source>
</evidence>
<evidence type="ECO:0000256" key="4">
    <source>
        <dbReference type="ARBA" id="ARBA00022679"/>
    </source>
</evidence>
<accession>A0A109BK10</accession>
<dbReference type="PANTHER" id="PTHR30582:SF24">
    <property type="entry name" value="L,D-TRANSPEPTIDASE ERFK_SRFK-RELATED"/>
    <property type="match status" value="1"/>
</dbReference>
<evidence type="ECO:0000256" key="9">
    <source>
        <dbReference type="PROSITE-ProRule" id="PRU01373"/>
    </source>
</evidence>
<dbReference type="InterPro" id="IPR005490">
    <property type="entry name" value="LD_TPept_cat_dom"/>
</dbReference>
<dbReference type="InterPro" id="IPR050979">
    <property type="entry name" value="LD-transpeptidase"/>
</dbReference>
<dbReference type="GO" id="GO:0071555">
    <property type="term" value="P:cell wall organization"/>
    <property type="evidence" value="ECO:0007669"/>
    <property type="project" value="UniProtKB-UniRule"/>
</dbReference>
<evidence type="ECO:0000256" key="8">
    <source>
        <dbReference type="ARBA" id="ARBA00023316"/>
    </source>
</evidence>
<dbReference type="EMBL" id="LMTR01000045">
    <property type="protein sequence ID" value="KWT69392.1"/>
    <property type="molecule type" value="Genomic_DNA"/>
</dbReference>
<evidence type="ECO:0000256" key="3">
    <source>
        <dbReference type="ARBA" id="ARBA00022676"/>
    </source>
</evidence>
<dbReference type="PATRIC" id="fig|121290.4.peg.2711"/>
<feature type="active site" description="Proton donor/acceptor" evidence="9">
    <location>
        <position position="149"/>
    </location>
</feature>
<dbReference type="CDD" id="cd16913">
    <property type="entry name" value="YkuD_like"/>
    <property type="match status" value="1"/>
</dbReference>
<dbReference type="GO" id="GO:0071972">
    <property type="term" value="F:peptidoglycan L,D-transpeptidase activity"/>
    <property type="evidence" value="ECO:0007669"/>
    <property type="project" value="TreeGrafter"/>
</dbReference>
<feature type="domain" description="L,D-TPase catalytic" evidence="11">
    <location>
        <begin position="59"/>
        <end position="189"/>
    </location>
</feature>
<comment type="pathway">
    <text evidence="1 9">Cell wall biogenesis; peptidoglycan biosynthesis.</text>
</comment>
<keyword evidence="3" id="KW-0328">Glycosyltransferase</keyword>
<evidence type="ECO:0000259" key="11">
    <source>
        <dbReference type="PROSITE" id="PS52029"/>
    </source>
</evidence>
<evidence type="ECO:0000256" key="10">
    <source>
        <dbReference type="SAM" id="MobiDB-lite"/>
    </source>
</evidence>
<dbReference type="FunFam" id="2.40.440.10:FF:000002">
    <property type="entry name" value="L,D-transpeptidase ErfK/SrfK"/>
    <property type="match status" value="1"/>
</dbReference>
<feature type="region of interest" description="Disordered" evidence="10">
    <location>
        <begin position="93"/>
        <end position="115"/>
    </location>
</feature>
<dbReference type="GO" id="GO:0008360">
    <property type="term" value="P:regulation of cell shape"/>
    <property type="evidence" value="ECO:0007669"/>
    <property type="project" value="UniProtKB-UniRule"/>
</dbReference>
<dbReference type="Proteomes" id="UP000059074">
    <property type="component" value="Unassembled WGS sequence"/>
</dbReference>
<name>A0A109BK10_HYPSL</name>
<dbReference type="UniPathway" id="UPA00219"/>
<keyword evidence="8 9" id="KW-0961">Cell wall biogenesis/degradation</keyword>
<comment type="similarity">
    <text evidence="2">Belongs to the YkuD family.</text>
</comment>
<evidence type="ECO:0000256" key="6">
    <source>
        <dbReference type="ARBA" id="ARBA00022960"/>
    </source>
</evidence>
<dbReference type="PANTHER" id="PTHR30582">
    <property type="entry name" value="L,D-TRANSPEPTIDASE"/>
    <property type="match status" value="1"/>
</dbReference>
<organism evidence="12 13">
    <name type="scientific">Hyphomicrobium sulfonivorans</name>
    <dbReference type="NCBI Taxonomy" id="121290"/>
    <lineage>
        <taxon>Bacteria</taxon>
        <taxon>Pseudomonadati</taxon>
        <taxon>Pseudomonadota</taxon>
        <taxon>Alphaproteobacteria</taxon>
        <taxon>Hyphomicrobiales</taxon>
        <taxon>Hyphomicrobiaceae</taxon>
        <taxon>Hyphomicrobium</taxon>
    </lineage>
</organism>
<dbReference type="InterPro" id="IPR038063">
    <property type="entry name" value="Transpep_catalytic_dom"/>
</dbReference>
<sequence>MMRTFAVPALLWGLATVWAGLFGAIQPATAQLLWDWDGERKTDGSGRRVVSFDEKYTPGQIIVSFTDRNLYFIHERGKALSYPVATPREEDRWQGVTTVTEKRENPAWRPTPSMLKENPRLPSWVPGGHPMNPLGVRALYLGSSFYRIHGTDAPWTIGTAASKGCIRMYNKDVLDLYPRVPRGTRVTVTWERFRSEEISQSPVATRRGSRSLGGPRLRNMQSNELPRQAIESWAN</sequence>
<feature type="region of interest" description="Disordered" evidence="10">
    <location>
        <begin position="197"/>
        <end position="235"/>
    </location>
</feature>
<proteinExistence type="inferred from homology"/>
<dbReference type="AlphaFoldDB" id="A0A109BK10"/>
<keyword evidence="13" id="KW-1185">Reference proteome</keyword>
<evidence type="ECO:0000313" key="12">
    <source>
        <dbReference type="EMBL" id="KWT69392.1"/>
    </source>
</evidence>
<dbReference type="OrthoDB" id="9813664at2"/>
<keyword evidence="7 9" id="KW-0573">Peptidoglycan synthesis</keyword>
<protein>
    <submittedName>
        <fullName evidence="12">ErfK/YbiS/YcfS/YnhG</fullName>
    </submittedName>
</protein>
<dbReference type="GO" id="GO:0018104">
    <property type="term" value="P:peptidoglycan-protein cross-linking"/>
    <property type="evidence" value="ECO:0007669"/>
    <property type="project" value="TreeGrafter"/>
</dbReference>
<dbReference type="GO" id="GO:0005576">
    <property type="term" value="C:extracellular region"/>
    <property type="evidence" value="ECO:0007669"/>
    <property type="project" value="TreeGrafter"/>
</dbReference>
<gene>
    <name evidence="12" type="ORF">APY04_1475</name>
</gene>
<dbReference type="GO" id="GO:0016757">
    <property type="term" value="F:glycosyltransferase activity"/>
    <property type="evidence" value="ECO:0007669"/>
    <property type="project" value="UniProtKB-KW"/>
</dbReference>
<evidence type="ECO:0000313" key="13">
    <source>
        <dbReference type="Proteomes" id="UP000059074"/>
    </source>
</evidence>
<evidence type="ECO:0000256" key="2">
    <source>
        <dbReference type="ARBA" id="ARBA00005992"/>
    </source>
</evidence>
<dbReference type="SUPFAM" id="SSF141523">
    <property type="entry name" value="L,D-transpeptidase catalytic domain-like"/>
    <property type="match status" value="1"/>
</dbReference>
<evidence type="ECO:0000256" key="1">
    <source>
        <dbReference type="ARBA" id="ARBA00004752"/>
    </source>
</evidence>
<dbReference type="Pfam" id="PF03734">
    <property type="entry name" value="YkuD"/>
    <property type="match status" value="1"/>
</dbReference>
<comment type="caution">
    <text evidence="12">The sequence shown here is derived from an EMBL/GenBank/DDBJ whole genome shotgun (WGS) entry which is preliminary data.</text>
</comment>
<keyword evidence="6 9" id="KW-0133">Cell shape</keyword>
<dbReference type="Gene3D" id="2.40.440.10">
    <property type="entry name" value="L,D-transpeptidase catalytic domain-like"/>
    <property type="match status" value="1"/>
</dbReference>
<dbReference type="STRING" id="121290.APY04_1475"/>
<feature type="active site" description="Nucleophile" evidence="9">
    <location>
        <position position="165"/>
    </location>
</feature>
<reference evidence="12 13" key="1">
    <citation type="submission" date="2015-10" db="EMBL/GenBank/DDBJ databases">
        <title>Transcriptomic analysis of a linuron degrading triple-species bacterial consortium.</title>
        <authorList>
            <person name="Albers P."/>
        </authorList>
    </citation>
    <scope>NUCLEOTIDE SEQUENCE [LARGE SCALE GENOMIC DNA]</scope>
    <source>
        <strain evidence="12 13">WDL6</strain>
    </source>
</reference>